<dbReference type="SUPFAM" id="SSF47413">
    <property type="entry name" value="lambda repressor-like DNA-binding domains"/>
    <property type="match status" value="1"/>
</dbReference>
<evidence type="ECO:0000313" key="2">
    <source>
        <dbReference type="EMBL" id="HJA90743.1"/>
    </source>
</evidence>
<dbReference type="InterPro" id="IPR010982">
    <property type="entry name" value="Lambda_DNA-bd_dom_sf"/>
</dbReference>
<dbReference type="GO" id="GO:0003677">
    <property type="term" value="F:DNA binding"/>
    <property type="evidence" value="ECO:0007669"/>
    <property type="project" value="InterPro"/>
</dbReference>
<sequence>MNEKTVLTLRQWRGLRELSQKELSEKTGINERTIINYEKDVTNLHNAKYSTIEKLASALDVKVANIFLGSNSEKPNYINK</sequence>
<dbReference type="Proteomes" id="UP000886856">
    <property type="component" value="Unassembled WGS sequence"/>
</dbReference>
<organism evidence="2 3">
    <name type="scientific">Candidatus Jeotgalibaca merdavium</name>
    <dbReference type="NCBI Taxonomy" id="2838627"/>
    <lineage>
        <taxon>Bacteria</taxon>
        <taxon>Bacillati</taxon>
        <taxon>Bacillota</taxon>
        <taxon>Bacilli</taxon>
        <taxon>Lactobacillales</taxon>
        <taxon>Carnobacteriaceae</taxon>
        <taxon>Jeotgalibaca</taxon>
    </lineage>
</organism>
<dbReference type="InterPro" id="IPR001387">
    <property type="entry name" value="Cro/C1-type_HTH"/>
</dbReference>
<evidence type="ECO:0000313" key="3">
    <source>
        <dbReference type="Proteomes" id="UP000886856"/>
    </source>
</evidence>
<dbReference type="Gene3D" id="1.10.260.40">
    <property type="entry name" value="lambda repressor-like DNA-binding domains"/>
    <property type="match status" value="1"/>
</dbReference>
<dbReference type="SMART" id="SM00530">
    <property type="entry name" value="HTH_XRE"/>
    <property type="match status" value="1"/>
</dbReference>
<feature type="domain" description="HTH cro/C1-type" evidence="1">
    <location>
        <begin position="9"/>
        <end position="66"/>
    </location>
</feature>
<gene>
    <name evidence="2" type="ORF">H9948_08140</name>
</gene>
<comment type="caution">
    <text evidence="2">The sequence shown here is derived from an EMBL/GenBank/DDBJ whole genome shotgun (WGS) entry which is preliminary data.</text>
</comment>
<dbReference type="PROSITE" id="PS50943">
    <property type="entry name" value="HTH_CROC1"/>
    <property type="match status" value="1"/>
</dbReference>
<protein>
    <submittedName>
        <fullName evidence="2">Helix-turn-helix domain-containing protein</fullName>
    </submittedName>
</protein>
<dbReference type="Pfam" id="PF01381">
    <property type="entry name" value="HTH_3"/>
    <property type="match status" value="1"/>
</dbReference>
<accession>A0A9D2I2Y2</accession>
<dbReference type="CDD" id="cd00093">
    <property type="entry name" value="HTH_XRE"/>
    <property type="match status" value="1"/>
</dbReference>
<reference evidence="2" key="1">
    <citation type="journal article" date="2021" name="PeerJ">
        <title>Extensive microbial diversity within the chicken gut microbiome revealed by metagenomics and culture.</title>
        <authorList>
            <person name="Gilroy R."/>
            <person name="Ravi A."/>
            <person name="Getino M."/>
            <person name="Pursley I."/>
            <person name="Horton D.L."/>
            <person name="Alikhan N.F."/>
            <person name="Baker D."/>
            <person name="Gharbi K."/>
            <person name="Hall N."/>
            <person name="Watson M."/>
            <person name="Adriaenssens E.M."/>
            <person name="Foster-Nyarko E."/>
            <person name="Jarju S."/>
            <person name="Secka A."/>
            <person name="Antonio M."/>
            <person name="Oren A."/>
            <person name="Chaudhuri R.R."/>
            <person name="La Ragione R."/>
            <person name="Hildebrand F."/>
            <person name="Pallen M.J."/>
        </authorList>
    </citation>
    <scope>NUCLEOTIDE SEQUENCE</scope>
    <source>
        <strain evidence="2">CHK171-505</strain>
    </source>
</reference>
<evidence type="ECO:0000259" key="1">
    <source>
        <dbReference type="PROSITE" id="PS50943"/>
    </source>
</evidence>
<name>A0A9D2I2Y2_9LACT</name>
<reference evidence="2" key="2">
    <citation type="submission" date="2021-04" db="EMBL/GenBank/DDBJ databases">
        <authorList>
            <person name="Gilroy R."/>
        </authorList>
    </citation>
    <scope>NUCLEOTIDE SEQUENCE</scope>
    <source>
        <strain evidence="2">CHK171-505</strain>
    </source>
</reference>
<dbReference type="EMBL" id="DWYW01000187">
    <property type="protein sequence ID" value="HJA90743.1"/>
    <property type="molecule type" value="Genomic_DNA"/>
</dbReference>
<proteinExistence type="predicted"/>
<dbReference type="AlphaFoldDB" id="A0A9D2I2Y2"/>